<evidence type="ECO:0000256" key="5">
    <source>
        <dbReference type="ARBA" id="ARBA00022917"/>
    </source>
</evidence>
<organism evidence="9">
    <name type="scientific">marine sediment metagenome</name>
    <dbReference type="NCBI Taxonomy" id="412755"/>
    <lineage>
        <taxon>unclassified sequences</taxon>
        <taxon>metagenomes</taxon>
        <taxon>ecological metagenomes</taxon>
    </lineage>
</organism>
<gene>
    <name evidence="9" type="ORF">S06H3_44640</name>
</gene>
<keyword evidence="2" id="KW-0436">Ligase</keyword>
<dbReference type="Pfam" id="PF00133">
    <property type="entry name" value="tRNA-synt_1"/>
    <property type="match status" value="1"/>
</dbReference>
<reference evidence="9" key="1">
    <citation type="journal article" date="2014" name="Front. Microbiol.">
        <title>High frequency of phylogenetically diverse reductive dehalogenase-homologous genes in deep subseafloor sedimentary metagenomes.</title>
        <authorList>
            <person name="Kawai M."/>
            <person name="Futagami T."/>
            <person name="Toyoda A."/>
            <person name="Takaki Y."/>
            <person name="Nishi S."/>
            <person name="Hori S."/>
            <person name="Arai W."/>
            <person name="Tsubouchi T."/>
            <person name="Morono Y."/>
            <person name="Uchiyama I."/>
            <person name="Ito T."/>
            <person name="Fujiyama A."/>
            <person name="Inagaki F."/>
            <person name="Takami H."/>
        </authorList>
    </citation>
    <scope>NUCLEOTIDE SEQUENCE</scope>
    <source>
        <strain evidence="9">Expedition CK06-06</strain>
    </source>
</reference>
<dbReference type="PANTHER" id="PTHR11946:SF93">
    <property type="entry name" value="VALINE--TRNA LIGASE, CHLOROPLASTIC_MITOCHONDRIAL 2"/>
    <property type="match status" value="1"/>
</dbReference>
<dbReference type="EC" id="6.1.1.9" evidence="1"/>
<proteinExistence type="predicted"/>
<evidence type="ECO:0000259" key="8">
    <source>
        <dbReference type="Pfam" id="PF00133"/>
    </source>
</evidence>
<keyword evidence="4" id="KW-0067">ATP-binding</keyword>
<dbReference type="GO" id="GO:0005524">
    <property type="term" value="F:ATP binding"/>
    <property type="evidence" value="ECO:0007669"/>
    <property type="project" value="UniProtKB-KW"/>
</dbReference>
<evidence type="ECO:0000256" key="3">
    <source>
        <dbReference type="ARBA" id="ARBA00022741"/>
    </source>
</evidence>
<dbReference type="AlphaFoldDB" id="X1NCA7"/>
<dbReference type="InterPro" id="IPR014729">
    <property type="entry name" value="Rossmann-like_a/b/a_fold"/>
</dbReference>
<keyword evidence="6" id="KW-0030">Aminoacyl-tRNA synthetase</keyword>
<comment type="caution">
    <text evidence="9">The sequence shown here is derived from an EMBL/GenBank/DDBJ whole genome shotgun (WGS) entry which is preliminary data.</text>
</comment>
<dbReference type="InterPro" id="IPR002300">
    <property type="entry name" value="aa-tRNA-synth_Ia"/>
</dbReference>
<dbReference type="PANTHER" id="PTHR11946">
    <property type="entry name" value="VALYL-TRNA SYNTHETASES"/>
    <property type="match status" value="1"/>
</dbReference>
<evidence type="ECO:0000256" key="2">
    <source>
        <dbReference type="ARBA" id="ARBA00022598"/>
    </source>
</evidence>
<dbReference type="GO" id="GO:0004832">
    <property type="term" value="F:valine-tRNA ligase activity"/>
    <property type="evidence" value="ECO:0007669"/>
    <property type="project" value="UniProtKB-EC"/>
</dbReference>
<evidence type="ECO:0000256" key="1">
    <source>
        <dbReference type="ARBA" id="ARBA00013169"/>
    </source>
</evidence>
<keyword evidence="3" id="KW-0547">Nucleotide-binding</keyword>
<sequence length="69" mass="7487">MGLEDTGEIPFRTVYLHGLIRDEHGEKMSKLRGNVINPTEAINEYGVDALRFALASNSTPGNDISLGKG</sequence>
<evidence type="ECO:0000256" key="6">
    <source>
        <dbReference type="ARBA" id="ARBA00023146"/>
    </source>
</evidence>
<dbReference type="InterPro" id="IPR002303">
    <property type="entry name" value="Valyl-tRNA_ligase"/>
</dbReference>
<feature type="domain" description="Aminoacyl-tRNA synthetase class Ia" evidence="8">
    <location>
        <begin position="2"/>
        <end position="66"/>
    </location>
</feature>
<name>X1NCA7_9ZZZZ</name>
<evidence type="ECO:0000256" key="7">
    <source>
        <dbReference type="ARBA" id="ARBA00029936"/>
    </source>
</evidence>
<dbReference type="GO" id="GO:0005829">
    <property type="term" value="C:cytosol"/>
    <property type="evidence" value="ECO:0007669"/>
    <property type="project" value="TreeGrafter"/>
</dbReference>
<keyword evidence="5" id="KW-0648">Protein biosynthesis</keyword>
<dbReference type="Gene3D" id="3.40.50.620">
    <property type="entry name" value="HUPs"/>
    <property type="match status" value="1"/>
</dbReference>
<dbReference type="GO" id="GO:0006438">
    <property type="term" value="P:valyl-tRNA aminoacylation"/>
    <property type="evidence" value="ECO:0007669"/>
    <property type="project" value="InterPro"/>
</dbReference>
<evidence type="ECO:0000256" key="4">
    <source>
        <dbReference type="ARBA" id="ARBA00022840"/>
    </source>
</evidence>
<dbReference type="SUPFAM" id="SSF52374">
    <property type="entry name" value="Nucleotidylyl transferase"/>
    <property type="match status" value="1"/>
</dbReference>
<dbReference type="EMBL" id="BARV01027789">
    <property type="protein sequence ID" value="GAI41263.1"/>
    <property type="molecule type" value="Genomic_DNA"/>
</dbReference>
<evidence type="ECO:0000313" key="9">
    <source>
        <dbReference type="EMBL" id="GAI41263.1"/>
    </source>
</evidence>
<accession>X1NCA7</accession>
<protein>
    <recommendedName>
        <fullName evidence="1">valine--tRNA ligase</fullName>
        <ecNumber evidence="1">6.1.1.9</ecNumber>
    </recommendedName>
    <alternativeName>
        <fullName evidence="7">Valyl-tRNA synthetase</fullName>
    </alternativeName>
</protein>